<dbReference type="SMART" id="SM00422">
    <property type="entry name" value="HTH_MERR"/>
    <property type="match status" value="1"/>
</dbReference>
<feature type="domain" description="HTH merR-type" evidence="3">
    <location>
        <begin position="1"/>
        <end position="71"/>
    </location>
</feature>
<dbReference type="SUPFAM" id="SSF55136">
    <property type="entry name" value="Probable bacterial effector-binding domain"/>
    <property type="match status" value="1"/>
</dbReference>
<dbReference type="InterPro" id="IPR029442">
    <property type="entry name" value="GyrI-like"/>
</dbReference>
<dbReference type="Gene3D" id="3.20.80.10">
    <property type="entry name" value="Regulatory factor, effector binding domain"/>
    <property type="match status" value="1"/>
</dbReference>
<dbReference type="GO" id="GO:0003700">
    <property type="term" value="F:DNA-binding transcription factor activity"/>
    <property type="evidence" value="ECO:0007669"/>
    <property type="project" value="InterPro"/>
</dbReference>
<dbReference type="InterPro" id="IPR009061">
    <property type="entry name" value="DNA-bd_dom_put_sf"/>
</dbReference>
<dbReference type="SUPFAM" id="SSF46955">
    <property type="entry name" value="Putative DNA-binding domain"/>
    <property type="match status" value="1"/>
</dbReference>
<organism evidence="4">
    <name type="scientific">bioreactor metagenome</name>
    <dbReference type="NCBI Taxonomy" id="1076179"/>
    <lineage>
        <taxon>unclassified sequences</taxon>
        <taxon>metagenomes</taxon>
        <taxon>ecological metagenomes</taxon>
    </lineage>
</organism>
<evidence type="ECO:0000313" key="4">
    <source>
        <dbReference type="EMBL" id="MPM40041.1"/>
    </source>
</evidence>
<dbReference type="InterPro" id="IPR010499">
    <property type="entry name" value="AraC_E-bd"/>
</dbReference>
<dbReference type="InterPro" id="IPR047057">
    <property type="entry name" value="MerR_fam"/>
</dbReference>
<protein>
    <recommendedName>
        <fullName evidence="3">HTH merR-type domain-containing protein</fullName>
    </recommendedName>
</protein>
<keyword evidence="2" id="KW-0175">Coiled coil</keyword>
<dbReference type="PROSITE" id="PS00552">
    <property type="entry name" value="HTH_MERR_1"/>
    <property type="match status" value="1"/>
</dbReference>
<dbReference type="AlphaFoldDB" id="A0A644ZJL7"/>
<reference evidence="4" key="1">
    <citation type="submission" date="2019-08" db="EMBL/GenBank/DDBJ databases">
        <authorList>
            <person name="Kucharzyk K."/>
            <person name="Murdoch R.W."/>
            <person name="Higgins S."/>
            <person name="Loffler F."/>
        </authorList>
    </citation>
    <scope>NUCLEOTIDE SEQUENCE</scope>
</reference>
<evidence type="ECO:0000256" key="1">
    <source>
        <dbReference type="ARBA" id="ARBA00023125"/>
    </source>
</evidence>
<evidence type="ECO:0000259" key="3">
    <source>
        <dbReference type="PROSITE" id="PS50937"/>
    </source>
</evidence>
<dbReference type="InterPro" id="IPR000551">
    <property type="entry name" value="MerR-type_HTH_dom"/>
</dbReference>
<evidence type="ECO:0000256" key="2">
    <source>
        <dbReference type="SAM" id="Coils"/>
    </source>
</evidence>
<dbReference type="PANTHER" id="PTHR30204:SF97">
    <property type="entry name" value="MERR FAMILY REGULATORY PROTEIN"/>
    <property type="match status" value="1"/>
</dbReference>
<dbReference type="Gene3D" id="1.10.1660.10">
    <property type="match status" value="1"/>
</dbReference>
<dbReference type="SMART" id="SM00871">
    <property type="entry name" value="AraC_E_bind"/>
    <property type="match status" value="1"/>
</dbReference>
<dbReference type="Pfam" id="PF06445">
    <property type="entry name" value="GyrI-like"/>
    <property type="match status" value="1"/>
</dbReference>
<dbReference type="PANTHER" id="PTHR30204">
    <property type="entry name" value="REDOX-CYCLING DRUG-SENSING TRANSCRIPTIONAL ACTIVATOR SOXR"/>
    <property type="match status" value="1"/>
</dbReference>
<dbReference type="CDD" id="cd01107">
    <property type="entry name" value="HTH_BmrR"/>
    <property type="match status" value="1"/>
</dbReference>
<accession>A0A644ZJL7</accession>
<gene>
    <name evidence="4" type="ORF">SDC9_86679</name>
</gene>
<feature type="coiled-coil region" evidence="2">
    <location>
        <begin position="78"/>
        <end position="112"/>
    </location>
</feature>
<dbReference type="EMBL" id="VSSQ01008856">
    <property type="protein sequence ID" value="MPM40041.1"/>
    <property type="molecule type" value="Genomic_DNA"/>
</dbReference>
<dbReference type="PROSITE" id="PS50937">
    <property type="entry name" value="HTH_MERR_2"/>
    <property type="match status" value="1"/>
</dbReference>
<sequence length="271" mass="31449">MFRIGEFSKLTQVSVRMLRYYDEIGLLKPAETDRFTGYRLYSADQVEALSRIVFLRDLGFQVSEITDALRHWEDGEIERRLERKRLELERTIAQEQERLAKIRLAKQDLRQDRMSIHCAVSIKAVPACRVLSLRRVVPDYYAEGPLWAELSEFAKRSGISLSGETFTIYHDDDFREADVDMEVCAPTNEQRESGGGFVFRVTEPVPQMASMMVRGPFDRLAGAYRSFAAWLQEHGQFQMTGHSRQTVHRGPWNEPDPEAFLTEIQIPLERR</sequence>
<name>A0A644ZJL7_9ZZZZ</name>
<dbReference type="InterPro" id="IPR011256">
    <property type="entry name" value="Reg_factor_effector_dom_sf"/>
</dbReference>
<keyword evidence="1" id="KW-0238">DNA-binding</keyword>
<dbReference type="Pfam" id="PF13411">
    <property type="entry name" value="MerR_1"/>
    <property type="match status" value="1"/>
</dbReference>
<dbReference type="GO" id="GO:0003677">
    <property type="term" value="F:DNA binding"/>
    <property type="evidence" value="ECO:0007669"/>
    <property type="project" value="UniProtKB-KW"/>
</dbReference>
<proteinExistence type="predicted"/>
<comment type="caution">
    <text evidence="4">The sequence shown here is derived from an EMBL/GenBank/DDBJ whole genome shotgun (WGS) entry which is preliminary data.</text>
</comment>